<sequence length="355" mass="36836">MFAAFAPIWMITALGWGTMRFGVLTRATQQALAHFTFVIAIPCVLFTSLVKVPLGDLPLRPLAAIALSTLLIGLSVYAVARRLMPGPDGDRVIAAMASAYLNAGNLGVPVAVYVLDDVSLIMAVLVFQTMLLTPLIVGRLDASAHRAELDRLAAEEAARAAVNGAATGVSTGEGVHAGATGPARGTGAGERAGSVAVSRWRRLAMLPLRTPVILGSMAGVTASAAGWLPPEWLLRPLELLGGAAVPAALFALGMSLHQTDASSWRLPGREVTAAVLLKVVAQPLAAYLIGRYLLGLDGAALLAVTLVAGLPTAQNTFVYASEFRASTALSRDAILFSSLLSMGTLTLILWLLGPA</sequence>
<proteinExistence type="inferred from homology"/>
<dbReference type="AlphaFoldDB" id="A0A8J3KSS9"/>
<feature type="transmembrane region" description="Helical" evidence="8">
    <location>
        <begin position="271"/>
        <end position="294"/>
    </location>
</feature>
<dbReference type="InterPro" id="IPR004776">
    <property type="entry name" value="Mem_transp_PIN-like"/>
</dbReference>
<organism evidence="9 10">
    <name type="scientific">Catellatospora coxensis</name>
    <dbReference type="NCBI Taxonomy" id="310354"/>
    <lineage>
        <taxon>Bacteria</taxon>
        <taxon>Bacillati</taxon>
        <taxon>Actinomycetota</taxon>
        <taxon>Actinomycetes</taxon>
        <taxon>Micromonosporales</taxon>
        <taxon>Micromonosporaceae</taxon>
        <taxon>Catellatospora</taxon>
    </lineage>
</organism>
<evidence type="ECO:0000256" key="8">
    <source>
        <dbReference type="SAM" id="Phobius"/>
    </source>
</evidence>
<evidence type="ECO:0000256" key="3">
    <source>
        <dbReference type="ARBA" id="ARBA00022448"/>
    </source>
</evidence>
<evidence type="ECO:0000313" key="9">
    <source>
        <dbReference type="EMBL" id="GIG04394.1"/>
    </source>
</evidence>
<evidence type="ECO:0000256" key="6">
    <source>
        <dbReference type="ARBA" id="ARBA00022989"/>
    </source>
</evidence>
<evidence type="ECO:0000256" key="4">
    <source>
        <dbReference type="ARBA" id="ARBA00022475"/>
    </source>
</evidence>
<accession>A0A8J3KSS9</accession>
<dbReference type="PANTHER" id="PTHR36838">
    <property type="entry name" value="AUXIN EFFLUX CARRIER FAMILY PROTEIN"/>
    <property type="match status" value="1"/>
</dbReference>
<keyword evidence="4" id="KW-1003">Cell membrane</keyword>
<dbReference type="RefSeq" id="WP_203689058.1">
    <property type="nucleotide sequence ID" value="NZ_BAAALC010000004.1"/>
</dbReference>
<reference evidence="9 10" key="1">
    <citation type="submission" date="2021-01" db="EMBL/GenBank/DDBJ databases">
        <title>Whole genome shotgun sequence of Catellatospora coxensis NBRC 107359.</title>
        <authorList>
            <person name="Komaki H."/>
            <person name="Tamura T."/>
        </authorList>
    </citation>
    <scope>NUCLEOTIDE SEQUENCE [LARGE SCALE GENOMIC DNA]</scope>
    <source>
        <strain evidence="9 10">NBRC 107359</strain>
    </source>
</reference>
<comment type="subcellular location">
    <subcellularLocation>
        <location evidence="1">Cell membrane</location>
        <topology evidence="1">Multi-pass membrane protein</topology>
    </subcellularLocation>
</comment>
<evidence type="ECO:0000256" key="2">
    <source>
        <dbReference type="ARBA" id="ARBA00010145"/>
    </source>
</evidence>
<dbReference type="InterPro" id="IPR038770">
    <property type="entry name" value="Na+/solute_symporter_sf"/>
</dbReference>
<dbReference type="PANTHER" id="PTHR36838:SF3">
    <property type="entry name" value="TRANSPORTER AUXIN EFFLUX CARRIER EC FAMILY"/>
    <property type="match status" value="1"/>
</dbReference>
<feature type="transmembrane region" description="Helical" evidence="8">
    <location>
        <begin position="208"/>
        <end position="227"/>
    </location>
</feature>
<dbReference type="Gene3D" id="1.20.1530.20">
    <property type="match status" value="1"/>
</dbReference>
<feature type="transmembrane region" description="Helical" evidence="8">
    <location>
        <begin position="6"/>
        <end position="24"/>
    </location>
</feature>
<keyword evidence="3" id="KW-0813">Transport</keyword>
<feature type="transmembrane region" description="Helical" evidence="8">
    <location>
        <begin position="333"/>
        <end position="352"/>
    </location>
</feature>
<keyword evidence="6 8" id="KW-1133">Transmembrane helix</keyword>
<feature type="transmembrane region" description="Helical" evidence="8">
    <location>
        <begin position="300"/>
        <end position="321"/>
    </location>
</feature>
<dbReference type="Proteomes" id="UP000630887">
    <property type="component" value="Unassembled WGS sequence"/>
</dbReference>
<gene>
    <name evidence="9" type="ORF">Cco03nite_10940</name>
</gene>
<feature type="transmembrane region" description="Helical" evidence="8">
    <location>
        <begin position="239"/>
        <end position="259"/>
    </location>
</feature>
<dbReference type="GO" id="GO:0005886">
    <property type="term" value="C:plasma membrane"/>
    <property type="evidence" value="ECO:0007669"/>
    <property type="project" value="UniProtKB-SubCell"/>
</dbReference>
<feature type="transmembrane region" description="Helical" evidence="8">
    <location>
        <begin position="118"/>
        <end position="137"/>
    </location>
</feature>
<dbReference type="Pfam" id="PF03547">
    <property type="entry name" value="Mem_trans"/>
    <property type="match status" value="1"/>
</dbReference>
<comment type="caution">
    <text evidence="9">The sequence shown here is derived from an EMBL/GenBank/DDBJ whole genome shotgun (WGS) entry which is preliminary data.</text>
</comment>
<keyword evidence="7 8" id="KW-0472">Membrane</keyword>
<comment type="similarity">
    <text evidence="2">Belongs to the auxin efflux carrier (TC 2.A.69) family.</text>
</comment>
<feature type="transmembrane region" description="Helical" evidence="8">
    <location>
        <begin position="92"/>
        <end position="112"/>
    </location>
</feature>
<evidence type="ECO:0000256" key="5">
    <source>
        <dbReference type="ARBA" id="ARBA00022692"/>
    </source>
</evidence>
<name>A0A8J3KSS9_9ACTN</name>
<feature type="transmembrane region" description="Helical" evidence="8">
    <location>
        <begin position="62"/>
        <end position="80"/>
    </location>
</feature>
<dbReference type="EMBL" id="BONI01000006">
    <property type="protein sequence ID" value="GIG04394.1"/>
    <property type="molecule type" value="Genomic_DNA"/>
</dbReference>
<keyword evidence="10" id="KW-1185">Reference proteome</keyword>
<evidence type="ECO:0000256" key="1">
    <source>
        <dbReference type="ARBA" id="ARBA00004651"/>
    </source>
</evidence>
<protein>
    <submittedName>
        <fullName evidence="9">Membrane protein</fullName>
    </submittedName>
</protein>
<feature type="transmembrane region" description="Helical" evidence="8">
    <location>
        <begin position="31"/>
        <end position="50"/>
    </location>
</feature>
<evidence type="ECO:0000256" key="7">
    <source>
        <dbReference type="ARBA" id="ARBA00023136"/>
    </source>
</evidence>
<evidence type="ECO:0000313" key="10">
    <source>
        <dbReference type="Proteomes" id="UP000630887"/>
    </source>
</evidence>
<dbReference type="GO" id="GO:0055085">
    <property type="term" value="P:transmembrane transport"/>
    <property type="evidence" value="ECO:0007669"/>
    <property type="project" value="InterPro"/>
</dbReference>
<keyword evidence="5 8" id="KW-0812">Transmembrane</keyword>